<comment type="caution">
    <text evidence="2">The sequence shown here is derived from an EMBL/GenBank/DDBJ whole genome shotgun (WGS) entry which is preliminary data.</text>
</comment>
<feature type="compositionally biased region" description="Polar residues" evidence="1">
    <location>
        <begin position="255"/>
        <end position="271"/>
    </location>
</feature>
<protein>
    <submittedName>
        <fullName evidence="2">Uncharacterized protein</fullName>
    </submittedName>
</protein>
<evidence type="ECO:0000313" key="2">
    <source>
        <dbReference type="EMBL" id="KAJ7195950.1"/>
    </source>
</evidence>
<evidence type="ECO:0000313" key="3">
    <source>
        <dbReference type="Proteomes" id="UP001219525"/>
    </source>
</evidence>
<feature type="region of interest" description="Disordered" evidence="1">
    <location>
        <begin position="229"/>
        <end position="287"/>
    </location>
</feature>
<feature type="compositionally biased region" description="Low complexity" evidence="1">
    <location>
        <begin position="231"/>
        <end position="253"/>
    </location>
</feature>
<dbReference type="EMBL" id="JARJCW010000087">
    <property type="protein sequence ID" value="KAJ7195950.1"/>
    <property type="molecule type" value="Genomic_DNA"/>
</dbReference>
<evidence type="ECO:0000256" key="1">
    <source>
        <dbReference type="SAM" id="MobiDB-lite"/>
    </source>
</evidence>
<proteinExistence type="predicted"/>
<gene>
    <name evidence="2" type="ORF">GGX14DRAFT_575274</name>
</gene>
<reference evidence="2" key="1">
    <citation type="submission" date="2023-03" db="EMBL/GenBank/DDBJ databases">
        <title>Massive genome expansion in bonnet fungi (Mycena s.s.) driven by repeated elements and novel gene families across ecological guilds.</title>
        <authorList>
            <consortium name="Lawrence Berkeley National Laboratory"/>
            <person name="Harder C.B."/>
            <person name="Miyauchi S."/>
            <person name="Viragh M."/>
            <person name="Kuo A."/>
            <person name="Thoen E."/>
            <person name="Andreopoulos B."/>
            <person name="Lu D."/>
            <person name="Skrede I."/>
            <person name="Drula E."/>
            <person name="Henrissat B."/>
            <person name="Morin E."/>
            <person name="Kohler A."/>
            <person name="Barry K."/>
            <person name="LaButti K."/>
            <person name="Morin E."/>
            <person name="Salamov A."/>
            <person name="Lipzen A."/>
            <person name="Mereny Z."/>
            <person name="Hegedus B."/>
            <person name="Baldrian P."/>
            <person name="Stursova M."/>
            <person name="Weitz H."/>
            <person name="Taylor A."/>
            <person name="Grigoriev I.V."/>
            <person name="Nagy L.G."/>
            <person name="Martin F."/>
            <person name="Kauserud H."/>
        </authorList>
    </citation>
    <scope>NUCLEOTIDE SEQUENCE</scope>
    <source>
        <strain evidence="2">9144</strain>
    </source>
</reference>
<organism evidence="2 3">
    <name type="scientific">Mycena pura</name>
    <dbReference type="NCBI Taxonomy" id="153505"/>
    <lineage>
        <taxon>Eukaryota</taxon>
        <taxon>Fungi</taxon>
        <taxon>Dikarya</taxon>
        <taxon>Basidiomycota</taxon>
        <taxon>Agaricomycotina</taxon>
        <taxon>Agaricomycetes</taxon>
        <taxon>Agaricomycetidae</taxon>
        <taxon>Agaricales</taxon>
        <taxon>Marasmiineae</taxon>
        <taxon>Mycenaceae</taxon>
        <taxon>Mycena</taxon>
    </lineage>
</organism>
<accession>A0AAD6UZG5</accession>
<keyword evidence="3" id="KW-1185">Reference proteome</keyword>
<dbReference type="Proteomes" id="UP001219525">
    <property type="component" value="Unassembled WGS sequence"/>
</dbReference>
<sequence length="314" mass="32537">MSSSKSTAPIDDLDIDEEYQVLPSASEYWSAFNHLTIKLNNITMELVSETAQGSVVDIIVANVSTADATQVDYTVHPGTPAGVYHVRMNGTIFNGNTKLSTTSAISNSFSLDASDDPCAAGTFTPVSSPADPTYRPLRFTPQEGGDVSVLTQAEITGPSSSISFTLDRVDMDAINPTVEVLNTVTGFSTVQTPQFRVNFTNNNPLYPGKYSVVSDTFYVIAASGQPSCNVTSAPTASAPGAGPGPTISSAPGTAPVQSGPATTGEASTSDSGAGPAESGHASSPKSAANVRGDYNLISSWGVCVFIWLLFSGNL</sequence>
<dbReference type="AlphaFoldDB" id="A0AAD6UZG5"/>
<name>A0AAD6UZG5_9AGAR</name>